<protein>
    <submittedName>
        <fullName evidence="1">Uncharacterized protein</fullName>
    </submittedName>
</protein>
<organism evidence="1 2">
    <name type="scientific">Nitrospina gracilis (strain 3/211)</name>
    <dbReference type="NCBI Taxonomy" id="1266370"/>
    <lineage>
        <taxon>Bacteria</taxon>
        <taxon>Pseudomonadati</taxon>
        <taxon>Nitrospinota/Tectimicrobiota group</taxon>
        <taxon>Nitrospinota</taxon>
        <taxon>Nitrospinia</taxon>
        <taxon>Nitrospinales</taxon>
        <taxon>Nitrospinaceae</taxon>
        <taxon>Nitrospina</taxon>
    </lineage>
</organism>
<dbReference type="STRING" id="1266370.NITGR_430023"/>
<dbReference type="HOGENOM" id="CLU_3120343_0_0_0"/>
<gene>
    <name evidence="1" type="ORF">NITGR_430023</name>
</gene>
<dbReference type="Proteomes" id="UP000011704">
    <property type="component" value="Unassembled WGS sequence"/>
</dbReference>
<keyword evidence="2" id="KW-1185">Reference proteome</keyword>
<proteinExistence type="predicted"/>
<dbReference type="AlphaFoldDB" id="M1YK50"/>
<evidence type="ECO:0000313" key="2">
    <source>
        <dbReference type="Proteomes" id="UP000011704"/>
    </source>
</evidence>
<dbReference type="EMBL" id="CAQJ01000048">
    <property type="protein sequence ID" value="CCQ90856.1"/>
    <property type="molecule type" value="Genomic_DNA"/>
</dbReference>
<evidence type="ECO:0000313" key="1">
    <source>
        <dbReference type="EMBL" id="CCQ90856.1"/>
    </source>
</evidence>
<name>M1YK50_NITG3</name>
<sequence length="50" mass="5898">MYESTNILDGDITPLLKLKKLKKAFSGPNRKHYSHKIDFDEDQYVVEENQ</sequence>
<reference evidence="1 2" key="1">
    <citation type="journal article" date="2013" name="Front. Microbiol.">
        <title>The genome of Nitrospina gracilis illuminates the metabolism and evolution of the major marine nitrite oxidizer.</title>
        <authorList>
            <person name="Luecker S."/>
            <person name="Nowka B."/>
            <person name="Rattei T."/>
            <person name="Spieck E."/>
            <person name="and Daims H."/>
        </authorList>
    </citation>
    <scope>NUCLEOTIDE SEQUENCE [LARGE SCALE GENOMIC DNA]</scope>
    <source>
        <strain evidence="1 2">3/211</strain>
    </source>
</reference>
<dbReference type="InParanoid" id="M1YK50"/>
<comment type="caution">
    <text evidence="1">The sequence shown here is derived from an EMBL/GenBank/DDBJ whole genome shotgun (WGS) entry which is preliminary data.</text>
</comment>
<accession>M1YK50</accession>